<accession>A0A3B0W4V4</accession>
<dbReference type="InterPro" id="IPR021953">
    <property type="entry name" value="DUF3570"/>
</dbReference>
<evidence type="ECO:0000313" key="1">
    <source>
        <dbReference type="EMBL" id="VAW50915.1"/>
    </source>
</evidence>
<dbReference type="EMBL" id="UOFD01000021">
    <property type="protein sequence ID" value="VAW50915.1"/>
    <property type="molecule type" value="Genomic_DNA"/>
</dbReference>
<evidence type="ECO:0008006" key="2">
    <source>
        <dbReference type="Google" id="ProtNLM"/>
    </source>
</evidence>
<dbReference type="Pfam" id="PF12094">
    <property type="entry name" value="DUF3570"/>
    <property type="match status" value="1"/>
</dbReference>
<gene>
    <name evidence="1" type="ORF">MNBD_GAMMA06-1606</name>
</gene>
<sequence length="430" mass="47316">MQLKNLKGKVSLAACALLQVGTSSSQAGEWDVDSSFLYYSEGDGRVSAFEPAVRVAADLGDDEYINFQVVVDALTGATPNGAHKSTTEVQTFTNPSGNGSYTVQPGELPLSSTFRDTRVAVTAEWDKPINRLSSILLGASVSSEFDYTSLGVSSTYEHEFNNKNTTLAAGAALTFDTITPVGSVPLGLNPMRRAGSDQQRQGGNDTKTNADFIIGVTQILSRTSLIQLNFTHGVSSGYLNDYNNILTVVNPDGKLTTAGWAAGDNLPYLFENRPDSRSKNIIFLRGVHHLTEDVINFSYRYFSDDWGINSHTFDFRYRYQLTSKQYVQPHVRYYTQTKADFYRHDLVQGVDVDNSGAANVQYASSDYRVGAFDSMTYGLSYGLKLSKNSEFTIRGELMQQAIDNSEVPRVGEETPDLTAVIFQAGYSFVW</sequence>
<reference evidence="1" key="1">
    <citation type="submission" date="2018-06" db="EMBL/GenBank/DDBJ databases">
        <authorList>
            <person name="Zhirakovskaya E."/>
        </authorList>
    </citation>
    <scope>NUCLEOTIDE SEQUENCE</scope>
</reference>
<name>A0A3B0W4V4_9ZZZZ</name>
<dbReference type="AlphaFoldDB" id="A0A3B0W4V4"/>
<organism evidence="1">
    <name type="scientific">hydrothermal vent metagenome</name>
    <dbReference type="NCBI Taxonomy" id="652676"/>
    <lineage>
        <taxon>unclassified sequences</taxon>
        <taxon>metagenomes</taxon>
        <taxon>ecological metagenomes</taxon>
    </lineage>
</organism>
<protein>
    <recommendedName>
        <fullName evidence="2">DUF3570 domain-containing protein</fullName>
    </recommendedName>
</protein>
<proteinExistence type="predicted"/>